<proteinExistence type="predicted"/>
<dbReference type="SUPFAM" id="SSF52540">
    <property type="entry name" value="P-loop containing nucleoside triphosphate hydrolases"/>
    <property type="match status" value="1"/>
</dbReference>
<evidence type="ECO:0000256" key="2">
    <source>
        <dbReference type="ARBA" id="ARBA00022448"/>
    </source>
</evidence>
<dbReference type="GO" id="GO:0071973">
    <property type="term" value="P:bacterial-type flagellum-dependent cell motility"/>
    <property type="evidence" value="ECO:0007669"/>
    <property type="project" value="InterPro"/>
</dbReference>
<dbReference type="InterPro" id="IPR027417">
    <property type="entry name" value="P-loop_NTPase"/>
</dbReference>
<reference evidence="11 12" key="1">
    <citation type="submission" date="2018-03" db="EMBL/GenBank/DDBJ databases">
        <title>Genomic Encyclopedia of Archaeal and Bacterial Type Strains, Phase II (KMG-II): from individual species to whole genera.</title>
        <authorList>
            <person name="Goeker M."/>
        </authorList>
    </citation>
    <scope>NUCLEOTIDE SEQUENCE [LARGE SCALE GENOMIC DNA]</scope>
    <source>
        <strain evidence="11 12">DSM 13175</strain>
    </source>
</reference>
<dbReference type="InterPro" id="IPR005714">
    <property type="entry name" value="ATPase_T3SS_FliI/YscN"/>
</dbReference>
<dbReference type="InterPro" id="IPR004100">
    <property type="entry name" value="ATPase_F1/V1/A1_a/bsu_N"/>
</dbReference>
<dbReference type="OrthoDB" id="9803053at2"/>
<dbReference type="Pfam" id="PF02874">
    <property type="entry name" value="ATP-synt_ab_N"/>
    <property type="match status" value="1"/>
</dbReference>
<keyword evidence="4" id="KW-0547">Nucleotide-binding</keyword>
<dbReference type="Proteomes" id="UP000238205">
    <property type="component" value="Unassembled WGS sequence"/>
</dbReference>
<dbReference type="PANTHER" id="PTHR15184">
    <property type="entry name" value="ATP SYNTHASE"/>
    <property type="match status" value="1"/>
</dbReference>
<dbReference type="PANTHER" id="PTHR15184:SF9">
    <property type="entry name" value="SPI-1 TYPE 3 SECRETION SYSTEM ATPASE"/>
    <property type="match status" value="1"/>
</dbReference>
<comment type="catalytic activity">
    <reaction evidence="9">
        <text>ATP + H2O + cellular proteinSide 1 = ADP + phosphate + cellular proteinSide 2.</text>
        <dbReference type="EC" id="7.4.2.8"/>
    </reaction>
</comment>
<dbReference type="GO" id="GO:0005737">
    <property type="term" value="C:cytoplasm"/>
    <property type="evidence" value="ECO:0007669"/>
    <property type="project" value="UniProtKB-SubCell"/>
</dbReference>
<keyword evidence="8" id="KW-0406">Ion transport</keyword>
<dbReference type="GO" id="GO:0030254">
    <property type="term" value="P:protein secretion by the type III secretion system"/>
    <property type="evidence" value="ECO:0007669"/>
    <property type="project" value="InterPro"/>
</dbReference>
<comment type="caution">
    <text evidence="11">The sequence shown here is derived from an EMBL/GenBank/DDBJ whole genome shotgun (WGS) entry which is preliminary data.</text>
</comment>
<dbReference type="Pfam" id="PF18269">
    <property type="entry name" value="T3SS_ATPase_C"/>
    <property type="match status" value="1"/>
</dbReference>
<evidence type="ECO:0000256" key="6">
    <source>
        <dbReference type="ARBA" id="ARBA00022927"/>
    </source>
</evidence>
<name>A0A2T0VYU4_9LACT</name>
<sequence>MINIPFELYHETLNKKAVALKHGKVSQVIGLIIKVDGLDAFIGEVCEIEIKSQSKTVLSEVVGFVEETVLLMPLDNLDGIGPGCLVRPTGKALKIEVSDSMLGKTFDGLGRPLSHGALEGAAKYDVHRSSPDPFKRPKINTIMQTGVKAVDGLLTVGEGQRMGIFAGSGVGKSTLLGMMARYSDADIIVIGLIGERGREVLEFIDNDLGVEGYKKSVVVAATSDQPPLVRLKGAYVATAIAEYFRDQGKKVVLMMDSVTRVAMAQREIGLATGEPPTTKGYTPSVFTVLPKLLERSGNTETGSITAFYTVLVEGDDMNEPIADSVRGILDGHIILSRQIASENHYPAIDIQNSLSRLMKELVTEEHNEVAGKLRENLSTYKESKDLIDVGAYQQGTNAVVDQAVRLNQPIKGFLKQKTTQSYSFDHTVELMKSVFTNPAIR</sequence>
<feature type="domain" description="AAA+ ATPase" evidence="10">
    <location>
        <begin position="158"/>
        <end position="340"/>
    </location>
</feature>
<dbReference type="InterPro" id="IPR003593">
    <property type="entry name" value="AAA+_ATPase"/>
</dbReference>
<evidence type="ECO:0000256" key="4">
    <source>
        <dbReference type="ARBA" id="ARBA00022741"/>
    </source>
</evidence>
<evidence type="ECO:0000256" key="7">
    <source>
        <dbReference type="ARBA" id="ARBA00022967"/>
    </source>
</evidence>
<dbReference type="GO" id="GO:0005524">
    <property type="term" value="F:ATP binding"/>
    <property type="evidence" value="ECO:0007669"/>
    <property type="project" value="UniProtKB-KW"/>
</dbReference>
<gene>
    <name evidence="11" type="ORF">CLV38_12816</name>
</gene>
<accession>A0A2T0VYU4</accession>
<evidence type="ECO:0000313" key="11">
    <source>
        <dbReference type="EMBL" id="PRY77503.1"/>
    </source>
</evidence>
<dbReference type="InterPro" id="IPR040627">
    <property type="entry name" value="T3SS_ATPase_C"/>
</dbReference>
<keyword evidence="3" id="KW-0963">Cytoplasm</keyword>
<evidence type="ECO:0000256" key="3">
    <source>
        <dbReference type="ARBA" id="ARBA00022490"/>
    </source>
</evidence>
<dbReference type="EMBL" id="PVTO01000028">
    <property type="protein sequence ID" value="PRY77503.1"/>
    <property type="molecule type" value="Genomic_DNA"/>
</dbReference>
<evidence type="ECO:0000259" key="10">
    <source>
        <dbReference type="SMART" id="SM00382"/>
    </source>
</evidence>
<dbReference type="NCBIfam" id="TIGR01026">
    <property type="entry name" value="fliI_yscN"/>
    <property type="match status" value="1"/>
</dbReference>
<dbReference type="GO" id="GO:0046933">
    <property type="term" value="F:proton-transporting ATP synthase activity, rotational mechanism"/>
    <property type="evidence" value="ECO:0007669"/>
    <property type="project" value="TreeGrafter"/>
</dbReference>
<dbReference type="InterPro" id="IPR000194">
    <property type="entry name" value="ATPase_F1/V1/A1_a/bsu_nucl-bd"/>
</dbReference>
<dbReference type="CDD" id="cd01136">
    <property type="entry name" value="ATPase_flagellum-secretory_path_III"/>
    <property type="match status" value="1"/>
</dbReference>
<dbReference type="NCBIfam" id="TIGR03497">
    <property type="entry name" value="FliI_clade2"/>
    <property type="match status" value="1"/>
</dbReference>
<evidence type="ECO:0000256" key="1">
    <source>
        <dbReference type="ARBA" id="ARBA00004496"/>
    </source>
</evidence>
<dbReference type="GO" id="GO:0030257">
    <property type="term" value="C:type III protein secretion system complex"/>
    <property type="evidence" value="ECO:0007669"/>
    <property type="project" value="InterPro"/>
</dbReference>
<keyword evidence="5" id="KW-0067">ATP-binding</keyword>
<keyword evidence="7" id="KW-1278">Translocase</keyword>
<dbReference type="GO" id="GO:0016887">
    <property type="term" value="F:ATP hydrolysis activity"/>
    <property type="evidence" value="ECO:0007669"/>
    <property type="project" value="InterPro"/>
</dbReference>
<dbReference type="InterPro" id="IPR022425">
    <property type="entry name" value="FliI_clade2"/>
</dbReference>
<dbReference type="Gene3D" id="3.40.50.12240">
    <property type="match status" value="1"/>
</dbReference>
<dbReference type="AlphaFoldDB" id="A0A2T0VYU4"/>
<keyword evidence="2" id="KW-0813">Transport</keyword>
<dbReference type="SMART" id="SM00382">
    <property type="entry name" value="AAA"/>
    <property type="match status" value="1"/>
</dbReference>
<protein>
    <submittedName>
        <fullName evidence="11">Flagellum-specific ATP synthase</fullName>
    </submittedName>
</protein>
<evidence type="ECO:0000256" key="8">
    <source>
        <dbReference type="ARBA" id="ARBA00023065"/>
    </source>
</evidence>
<keyword evidence="6" id="KW-0653">Protein transport</keyword>
<dbReference type="InterPro" id="IPR020003">
    <property type="entry name" value="ATPase_a/bsu_AS"/>
</dbReference>
<dbReference type="FunFam" id="3.40.50.12240:FF:000002">
    <property type="entry name" value="Flagellum-specific ATP synthase FliI"/>
    <property type="match status" value="1"/>
</dbReference>
<organism evidence="11 12">
    <name type="scientific">Alkalibacterium olivapovliticus</name>
    <dbReference type="NCBI Taxonomy" id="99907"/>
    <lineage>
        <taxon>Bacteria</taxon>
        <taxon>Bacillati</taxon>
        <taxon>Bacillota</taxon>
        <taxon>Bacilli</taxon>
        <taxon>Lactobacillales</taxon>
        <taxon>Carnobacteriaceae</taxon>
        <taxon>Alkalibacterium</taxon>
    </lineage>
</organism>
<dbReference type="GO" id="GO:0044780">
    <property type="term" value="P:bacterial-type flagellum assembly"/>
    <property type="evidence" value="ECO:0007669"/>
    <property type="project" value="InterPro"/>
</dbReference>
<dbReference type="InterPro" id="IPR050053">
    <property type="entry name" value="ATPase_alpha/beta_chains"/>
</dbReference>
<dbReference type="CDD" id="cd18117">
    <property type="entry name" value="ATP-synt_flagellum-secretory_path_III_N"/>
    <property type="match status" value="1"/>
</dbReference>
<keyword evidence="12" id="KW-1185">Reference proteome</keyword>
<dbReference type="Pfam" id="PF00006">
    <property type="entry name" value="ATP-synt_ab"/>
    <property type="match status" value="1"/>
</dbReference>
<comment type="subcellular location">
    <subcellularLocation>
        <location evidence="1">Cytoplasm</location>
    </subcellularLocation>
</comment>
<dbReference type="GO" id="GO:0008564">
    <property type="term" value="F:protein-exporting ATPase activity"/>
    <property type="evidence" value="ECO:0007669"/>
    <property type="project" value="UniProtKB-EC"/>
</dbReference>
<evidence type="ECO:0000256" key="9">
    <source>
        <dbReference type="ARBA" id="ARBA00034006"/>
    </source>
</evidence>
<evidence type="ECO:0000256" key="5">
    <source>
        <dbReference type="ARBA" id="ARBA00022840"/>
    </source>
</evidence>
<dbReference type="PROSITE" id="PS00152">
    <property type="entry name" value="ATPASE_ALPHA_BETA"/>
    <property type="match status" value="1"/>
</dbReference>
<evidence type="ECO:0000313" key="12">
    <source>
        <dbReference type="Proteomes" id="UP000238205"/>
    </source>
</evidence>